<dbReference type="InterPro" id="IPR011990">
    <property type="entry name" value="TPR-like_helical_dom_sf"/>
</dbReference>
<dbReference type="PANTHER" id="PTHR45588">
    <property type="entry name" value="TPR DOMAIN-CONTAINING PROTEIN"/>
    <property type="match status" value="1"/>
</dbReference>
<sequence length="579" mass="65589">MKRAFSMVIMLLIIVSCHNSKKQVKLEAPLFDNLGQHHLEITTNEALTQRLFDQGLNLSYGFNHAEAARAFREAARLDPECAMAYWGIALVLGPNLNAPMDPSDMGEVYMAVQNALAKKQNATEWEQAMIDAIAIRYPDSITTDRAQFDIDYAAAMGKVYKRFPDNSDIATLYAEALMDVHPWDLYTYDGEPKEWTPQIVSLFETILERWPEHPGANHFNIHAIEASNNPEKAMASADVLRELVPGAGHLVHMPSHIYIRTGRYHEGSIANEKAMIADSIYISTCQTQGLYPLLYYPHNIHFLAATAALEGRGDRSISASWQLSKRVDTELMKDPEWATLQHFFSIPYFVMVKFGQWNRILELPELVDVPPYPKAIEHYARGMAYLKQGKVTKAEESLAGIREIMGDESLQDLTIFGLNLITDVLEIANHVLTAEIAANKGNYDVAVEHFQTAINIEDHLIYNEPPDWFFSVRHHLGATLLEMDKYEEAETIFRQDLAKYPENGWALNGLMNSLENQDKKEEASEAKKRFDKAWQWANVELSGSLVAQNSYDVYDDQDLFKSSLAFHQVKALPNCGVKQ</sequence>
<accession>A0ABT8L945</accession>
<comment type="caution">
    <text evidence="2">The sequence shown here is derived from an EMBL/GenBank/DDBJ whole genome shotgun (WGS) entry which is preliminary data.</text>
</comment>
<reference evidence="2" key="1">
    <citation type="submission" date="2023-06" db="EMBL/GenBank/DDBJ databases">
        <title>Genomic of Agaribacillus aureum.</title>
        <authorList>
            <person name="Wang G."/>
        </authorList>
    </citation>
    <scope>NUCLEOTIDE SEQUENCE</scope>
    <source>
        <strain evidence="2">BMA12</strain>
    </source>
</reference>
<keyword evidence="1" id="KW-0802">TPR repeat</keyword>
<dbReference type="SMART" id="SM00028">
    <property type="entry name" value="TPR"/>
    <property type="match status" value="4"/>
</dbReference>
<organism evidence="2 3">
    <name type="scientific">Agaribacillus aureus</name>
    <dbReference type="NCBI Taxonomy" id="3051825"/>
    <lineage>
        <taxon>Bacteria</taxon>
        <taxon>Pseudomonadati</taxon>
        <taxon>Bacteroidota</taxon>
        <taxon>Cytophagia</taxon>
        <taxon>Cytophagales</taxon>
        <taxon>Splendidivirgaceae</taxon>
        <taxon>Agaribacillus</taxon>
    </lineage>
</organism>
<dbReference type="EMBL" id="JAUJEB010000004">
    <property type="protein sequence ID" value="MDN5214282.1"/>
    <property type="molecule type" value="Genomic_DNA"/>
</dbReference>
<evidence type="ECO:0000256" key="1">
    <source>
        <dbReference type="PROSITE-ProRule" id="PRU00339"/>
    </source>
</evidence>
<dbReference type="PANTHER" id="PTHR45588:SF1">
    <property type="entry name" value="WW DOMAIN-CONTAINING PROTEIN"/>
    <property type="match status" value="1"/>
</dbReference>
<proteinExistence type="predicted"/>
<dbReference type="PROSITE" id="PS50005">
    <property type="entry name" value="TPR"/>
    <property type="match status" value="1"/>
</dbReference>
<gene>
    <name evidence="2" type="ORF">QQ020_19545</name>
</gene>
<evidence type="ECO:0000313" key="2">
    <source>
        <dbReference type="EMBL" id="MDN5214282.1"/>
    </source>
</evidence>
<name>A0ABT8L945_9BACT</name>
<dbReference type="SUPFAM" id="SSF48452">
    <property type="entry name" value="TPR-like"/>
    <property type="match status" value="2"/>
</dbReference>
<feature type="repeat" description="TPR" evidence="1">
    <location>
        <begin position="470"/>
        <end position="503"/>
    </location>
</feature>
<dbReference type="InterPro" id="IPR019734">
    <property type="entry name" value="TPR_rpt"/>
</dbReference>
<keyword evidence="3" id="KW-1185">Reference proteome</keyword>
<dbReference type="Gene3D" id="1.25.40.10">
    <property type="entry name" value="Tetratricopeptide repeat domain"/>
    <property type="match status" value="2"/>
</dbReference>
<protein>
    <submittedName>
        <fullName evidence="2">Tetratricopeptide repeat protein</fullName>
    </submittedName>
</protein>
<dbReference type="RefSeq" id="WP_346759616.1">
    <property type="nucleotide sequence ID" value="NZ_JAUJEB010000004.1"/>
</dbReference>
<evidence type="ECO:0000313" key="3">
    <source>
        <dbReference type="Proteomes" id="UP001172083"/>
    </source>
</evidence>
<dbReference type="Proteomes" id="UP001172083">
    <property type="component" value="Unassembled WGS sequence"/>
</dbReference>
<dbReference type="Pfam" id="PF13432">
    <property type="entry name" value="TPR_16"/>
    <property type="match status" value="1"/>
</dbReference>
<dbReference type="PROSITE" id="PS51257">
    <property type="entry name" value="PROKAR_LIPOPROTEIN"/>
    <property type="match status" value="1"/>
</dbReference>